<feature type="transmembrane region" description="Helical" evidence="1">
    <location>
        <begin position="83"/>
        <end position="104"/>
    </location>
</feature>
<feature type="transmembrane region" description="Helical" evidence="1">
    <location>
        <begin position="12"/>
        <end position="32"/>
    </location>
</feature>
<organism evidence="2 3">
    <name type="scientific">Vibrio echinoideorum</name>
    <dbReference type="NCBI Taxonomy" id="2100116"/>
    <lineage>
        <taxon>Bacteria</taxon>
        <taxon>Pseudomonadati</taxon>
        <taxon>Pseudomonadota</taxon>
        <taxon>Gammaproteobacteria</taxon>
        <taxon>Vibrionales</taxon>
        <taxon>Vibrionaceae</taxon>
        <taxon>Vibrio</taxon>
    </lineage>
</organism>
<reference evidence="2 3" key="1">
    <citation type="submission" date="2024-02" db="EMBL/GenBank/DDBJ databases">
        <title>Bacteria isolated from the canopy kelp, Nereocystis luetkeana.</title>
        <authorList>
            <person name="Pfister C.A."/>
            <person name="Younker I.T."/>
            <person name="Light S.H."/>
        </authorList>
    </citation>
    <scope>NUCLEOTIDE SEQUENCE [LARGE SCALE GENOMIC DNA]</scope>
    <source>
        <strain evidence="2 3">TI.1.15</strain>
    </source>
</reference>
<accession>A0ABU9FL37</accession>
<evidence type="ECO:0000256" key="1">
    <source>
        <dbReference type="SAM" id="Phobius"/>
    </source>
</evidence>
<dbReference type="EMBL" id="JBANDX010000001">
    <property type="protein sequence ID" value="MEL0606922.1"/>
    <property type="molecule type" value="Genomic_DNA"/>
</dbReference>
<keyword evidence="1" id="KW-1133">Transmembrane helix</keyword>
<proteinExistence type="predicted"/>
<dbReference type="RefSeq" id="WP_341634060.1">
    <property type="nucleotide sequence ID" value="NZ_JBANDX010000001.1"/>
</dbReference>
<gene>
    <name evidence="2" type="ORF">V8Z71_01280</name>
</gene>
<evidence type="ECO:0000313" key="3">
    <source>
        <dbReference type="Proteomes" id="UP001377160"/>
    </source>
</evidence>
<keyword evidence="1" id="KW-0472">Membrane</keyword>
<sequence>MFNSNANVPTDNIYKFFAILGLVLTVFGGYIFNSTHNNFNNNLFKYAINLSKLELIEKPNLHEEMQIAALEKRIELLKADKPFNMNVSSFFVALGLILMSYGFIRWHFHLQPKLDELLDLQLKKARADASGNKHIKFKRK</sequence>
<comment type="caution">
    <text evidence="2">The sequence shown here is derived from an EMBL/GenBank/DDBJ whole genome shotgun (WGS) entry which is preliminary data.</text>
</comment>
<evidence type="ECO:0000313" key="2">
    <source>
        <dbReference type="EMBL" id="MEL0606922.1"/>
    </source>
</evidence>
<name>A0ABU9FL37_9VIBR</name>
<protein>
    <submittedName>
        <fullName evidence="2">Uncharacterized protein</fullName>
    </submittedName>
</protein>
<keyword evidence="3" id="KW-1185">Reference proteome</keyword>
<dbReference type="Proteomes" id="UP001377160">
    <property type="component" value="Unassembled WGS sequence"/>
</dbReference>
<keyword evidence="1" id="KW-0812">Transmembrane</keyword>